<dbReference type="Proteomes" id="UP000062645">
    <property type="component" value="Chromosome"/>
</dbReference>
<organism evidence="2 3">
    <name type="scientific">Nostoc piscinale CENA21</name>
    <dbReference type="NCBI Taxonomy" id="224013"/>
    <lineage>
        <taxon>Bacteria</taxon>
        <taxon>Bacillati</taxon>
        <taxon>Cyanobacteriota</taxon>
        <taxon>Cyanophyceae</taxon>
        <taxon>Nostocales</taxon>
        <taxon>Nostocaceae</taxon>
        <taxon>Nostoc</taxon>
    </lineage>
</organism>
<dbReference type="KEGG" id="npz:ACX27_23150"/>
<reference evidence="2 3" key="2">
    <citation type="journal article" date="2016" name="Genome Announc.">
        <title>Draft Genome Sequence of the N2-Fixing Cyanobacterium Nostoc piscinale CENA21, Isolated from the Brazilian Amazon Floodplain.</title>
        <authorList>
            <person name="Leao T."/>
            <person name="Guimaraes P.I."/>
            <person name="de Melo A.G."/>
            <person name="Ramos R.T."/>
            <person name="Leao P.N."/>
            <person name="Silva A."/>
            <person name="Fiore M.F."/>
            <person name="Schneider M.P."/>
        </authorList>
    </citation>
    <scope>NUCLEOTIDE SEQUENCE [LARGE SCALE GENOMIC DNA]</scope>
    <source>
        <strain evidence="2 3">CENA21</strain>
    </source>
</reference>
<dbReference type="InterPro" id="IPR054181">
    <property type="entry name" value="DUF6888"/>
</dbReference>
<dbReference type="Pfam" id="PF21828">
    <property type="entry name" value="DUF6888"/>
    <property type="match status" value="1"/>
</dbReference>
<proteinExistence type="predicted"/>
<feature type="domain" description="DUF6888" evidence="1">
    <location>
        <begin position="34"/>
        <end position="87"/>
    </location>
</feature>
<gene>
    <name evidence="2" type="ORF">ACX27_23150</name>
</gene>
<keyword evidence="3" id="KW-1185">Reference proteome</keyword>
<evidence type="ECO:0000259" key="1">
    <source>
        <dbReference type="Pfam" id="PF21828"/>
    </source>
</evidence>
<dbReference type="EMBL" id="CP012036">
    <property type="protein sequence ID" value="ALF55068.1"/>
    <property type="molecule type" value="Genomic_DNA"/>
</dbReference>
<sequence length="90" mass="10225">MVCGESILNAEECKVRAEERKGRGVYLRELGGMEPTVQQLRSLYRVAVSASNLLQAINVVRMDERKKRIYVLVGDTIQIEIYPNGEVHHP</sequence>
<protein>
    <recommendedName>
        <fullName evidence="1">DUF6888 domain-containing protein</fullName>
    </recommendedName>
</protein>
<name>A0A0M5MI17_9NOSO</name>
<accession>A0A0M5MI17</accession>
<dbReference type="STRING" id="224013.ACX27_23150"/>
<evidence type="ECO:0000313" key="3">
    <source>
        <dbReference type="Proteomes" id="UP000062645"/>
    </source>
</evidence>
<evidence type="ECO:0000313" key="2">
    <source>
        <dbReference type="EMBL" id="ALF55068.1"/>
    </source>
</evidence>
<dbReference type="AlphaFoldDB" id="A0A0M5MI17"/>
<reference evidence="3" key="1">
    <citation type="submission" date="2015-07" db="EMBL/GenBank/DDBJ databases">
        <title>Genome Of Nitrogen-Fixing Cyanobacterium Nostoc piscinale CENA21 From Solimoes/Amazon River Floodplain Sediments And Comparative Genomics To Uncover Biosynthetic Natural Products Potential.</title>
        <authorList>
            <person name="Leao T.F."/>
            <person name="Leao P.N."/>
            <person name="Guimaraes P.I."/>
            <person name="de Melo A.G.C."/>
            <person name="Ramos R.T.J."/>
            <person name="Silva A."/>
            <person name="Fiore M.F."/>
            <person name="Schneider M.P.C."/>
        </authorList>
    </citation>
    <scope>NUCLEOTIDE SEQUENCE [LARGE SCALE GENOMIC DNA]</scope>
    <source>
        <strain evidence="3">CENA21</strain>
    </source>
</reference>